<keyword evidence="4 10" id="KW-0328">Glycosyltransferase</keyword>
<evidence type="ECO:0000256" key="2">
    <source>
        <dbReference type="ARBA" id="ARBA00004922"/>
    </source>
</evidence>
<keyword evidence="9 10" id="KW-0472">Membrane</keyword>
<evidence type="ECO:0000256" key="3">
    <source>
        <dbReference type="ARBA" id="ARBA00008715"/>
    </source>
</evidence>
<evidence type="ECO:0000256" key="4">
    <source>
        <dbReference type="ARBA" id="ARBA00022676"/>
    </source>
</evidence>
<dbReference type="InterPro" id="IPR004856">
    <property type="entry name" value="Glyco_trans_ALG6/ALG8"/>
</dbReference>
<comment type="subcellular location">
    <subcellularLocation>
        <location evidence="1 10">Endoplasmic reticulum membrane</location>
        <topology evidence="1 10">Multi-pass membrane protein</topology>
    </subcellularLocation>
</comment>
<protein>
    <recommendedName>
        <fullName evidence="10">Alpha-1,3-glucosyltransferase</fullName>
        <ecNumber evidence="10">2.4.1.-</ecNumber>
    </recommendedName>
</protein>
<organism evidence="11 12">
    <name type="scientific">Dryococelus australis</name>
    <dbReference type="NCBI Taxonomy" id="614101"/>
    <lineage>
        <taxon>Eukaryota</taxon>
        <taxon>Metazoa</taxon>
        <taxon>Ecdysozoa</taxon>
        <taxon>Arthropoda</taxon>
        <taxon>Hexapoda</taxon>
        <taxon>Insecta</taxon>
        <taxon>Pterygota</taxon>
        <taxon>Neoptera</taxon>
        <taxon>Polyneoptera</taxon>
        <taxon>Phasmatodea</taxon>
        <taxon>Verophasmatodea</taxon>
        <taxon>Anareolatae</taxon>
        <taxon>Phasmatidae</taxon>
        <taxon>Eurycanthinae</taxon>
        <taxon>Dryococelus</taxon>
    </lineage>
</organism>
<reference evidence="11 12" key="1">
    <citation type="submission" date="2023-02" db="EMBL/GenBank/DDBJ databases">
        <title>LHISI_Scaffold_Assembly.</title>
        <authorList>
            <person name="Stuart O.P."/>
            <person name="Cleave R."/>
            <person name="Magrath M.J.L."/>
            <person name="Mikheyev A.S."/>
        </authorList>
    </citation>
    <scope>NUCLEOTIDE SEQUENCE [LARGE SCALE GENOMIC DNA]</scope>
    <source>
        <strain evidence="11">Daus_M_001</strain>
        <tissue evidence="11">Leg muscle</tissue>
    </source>
</reference>
<name>A0ABQ9H3B0_9NEOP</name>
<comment type="pathway">
    <text evidence="2 10">Protein modification; protein glycosylation.</text>
</comment>
<keyword evidence="8 10" id="KW-1133">Transmembrane helix</keyword>
<evidence type="ECO:0000256" key="9">
    <source>
        <dbReference type="ARBA" id="ARBA00023136"/>
    </source>
</evidence>
<gene>
    <name evidence="11" type="ORF">PR048_019338</name>
</gene>
<evidence type="ECO:0000313" key="12">
    <source>
        <dbReference type="Proteomes" id="UP001159363"/>
    </source>
</evidence>
<dbReference type="EC" id="2.4.1.-" evidence="10"/>
<dbReference type="PANTHER" id="PTHR12413:SF2">
    <property type="entry name" value="DOLICHYL PYROPHOSPHATE GLC1MAN9GLCNAC2 ALPHA-1,3-GLUCOSYLTRANSFERASE-RELATED"/>
    <property type="match status" value="1"/>
</dbReference>
<evidence type="ECO:0000256" key="8">
    <source>
        <dbReference type="ARBA" id="ARBA00022989"/>
    </source>
</evidence>
<evidence type="ECO:0000313" key="11">
    <source>
        <dbReference type="EMBL" id="KAJ8878752.1"/>
    </source>
</evidence>
<evidence type="ECO:0000256" key="10">
    <source>
        <dbReference type="RuleBase" id="RU363110"/>
    </source>
</evidence>
<proteinExistence type="inferred from homology"/>
<accession>A0ABQ9H3B0</accession>
<comment type="similarity">
    <text evidence="3 10">Belongs to the ALG6/ALG8 glucosyltransferase family.</text>
</comment>
<feature type="transmembrane region" description="Helical" evidence="10">
    <location>
        <begin position="133"/>
        <end position="154"/>
    </location>
</feature>
<keyword evidence="7 10" id="KW-0256">Endoplasmic reticulum</keyword>
<evidence type="ECO:0000256" key="6">
    <source>
        <dbReference type="ARBA" id="ARBA00022692"/>
    </source>
</evidence>
<dbReference type="PANTHER" id="PTHR12413">
    <property type="entry name" value="DOLICHYL GLYCOSYLTRANSFERASE"/>
    <property type="match status" value="1"/>
</dbReference>
<keyword evidence="12" id="KW-1185">Reference proteome</keyword>
<comment type="caution">
    <text evidence="10">Lacks conserved residue(s) required for the propagation of feature annotation.</text>
</comment>
<dbReference type="EMBL" id="JARBHB010000007">
    <property type="protein sequence ID" value="KAJ8878752.1"/>
    <property type="molecule type" value="Genomic_DNA"/>
</dbReference>
<evidence type="ECO:0000256" key="5">
    <source>
        <dbReference type="ARBA" id="ARBA00022679"/>
    </source>
</evidence>
<comment type="caution">
    <text evidence="11">The sequence shown here is derived from an EMBL/GenBank/DDBJ whole genome shotgun (WGS) entry which is preliminary data.</text>
</comment>
<dbReference type="Pfam" id="PF03155">
    <property type="entry name" value="Alg6_Alg8"/>
    <property type="match status" value="1"/>
</dbReference>
<dbReference type="Proteomes" id="UP001159363">
    <property type="component" value="Chromosome 6"/>
</dbReference>
<evidence type="ECO:0000256" key="1">
    <source>
        <dbReference type="ARBA" id="ARBA00004477"/>
    </source>
</evidence>
<sequence>MEWCWNEGAGKREIPEIIRRPTVSSGTIPTLLAVLWKNEARMYLFLSTVGHYSLFPLLFTRFETFIKLFLLISHSSYAFFSLTSLFQGKGGPLNSLLSIVELAYLVGLLPLYVYDIAIHPLSGLGTKLPFLSLMLTSVYCALGVLYFWLLYYWYFLTHVERKDKVQIKKKIIGLMMRPGYLLQQVLIRLGMGS</sequence>
<evidence type="ECO:0000256" key="7">
    <source>
        <dbReference type="ARBA" id="ARBA00022824"/>
    </source>
</evidence>
<keyword evidence="5 10" id="KW-0808">Transferase</keyword>
<feature type="transmembrane region" description="Helical" evidence="10">
    <location>
        <begin position="93"/>
        <end position="113"/>
    </location>
</feature>
<keyword evidence="6 10" id="KW-0812">Transmembrane</keyword>